<evidence type="ECO:0000256" key="5">
    <source>
        <dbReference type="PIRSR" id="PIRSR604808-1"/>
    </source>
</evidence>
<feature type="active site" description="Proton acceptor" evidence="5">
    <location>
        <position position="249"/>
    </location>
</feature>
<feature type="domain" description="Endonuclease/exonuclease/phosphatase" evidence="8">
    <location>
        <begin position="8"/>
        <end position="249"/>
    </location>
</feature>
<evidence type="ECO:0000256" key="1">
    <source>
        <dbReference type="ARBA" id="ARBA00007092"/>
    </source>
</evidence>
<dbReference type="PANTHER" id="PTHR22748:SF6">
    <property type="entry name" value="DNA-(APURINIC OR APYRIMIDINIC SITE) ENDONUCLEASE"/>
    <property type="match status" value="1"/>
</dbReference>
<feature type="binding site" evidence="6">
    <location>
        <position position="248"/>
    </location>
    <ligand>
        <name>Mg(2+)</name>
        <dbReference type="ChEBI" id="CHEBI:18420"/>
        <label>1</label>
    </ligand>
</feature>
<name>I0AGW8_IGNAJ</name>
<dbReference type="PATRIC" id="fig|945713.3.peg.512"/>
<keyword evidence="2 6" id="KW-0479">Metal-binding</keyword>
<dbReference type="PANTHER" id="PTHR22748">
    <property type="entry name" value="AP ENDONUCLEASE"/>
    <property type="match status" value="1"/>
</dbReference>
<keyword evidence="4 6" id="KW-0460">Magnesium</keyword>
<dbReference type="CDD" id="cd09085">
    <property type="entry name" value="Mth212-like_AP-endo"/>
    <property type="match status" value="1"/>
</dbReference>
<keyword evidence="10" id="KW-1185">Reference proteome</keyword>
<sequence>MKAIRLYSWNVNGIRAVHKKGFVDWVLKENPDILCLQETKAHPDQLPKELISINGYQSFFSSSKVKKGYSGVAVYSKLNPVDVKYGFDIPRFDDEGRTLILDYKEFILFNIYFPNGKMSDERLKYKLDFYDAFLEYAKKLIQQGRKIIVCGDVNTAHKEIDLARPKENEKTSGFLPIERQWIDKFLANGFVDTFRMFNDQPGNYTWWDMQTRARERNVGWRIDYFFVSESFKNNLKNSFILSDVMGSDHCPIGVEILTDTAN</sequence>
<dbReference type="AlphaFoldDB" id="I0AGW8"/>
<feature type="site" description="Important for catalytic activity" evidence="7">
    <location>
        <position position="223"/>
    </location>
</feature>
<dbReference type="RefSeq" id="WP_014559383.1">
    <property type="nucleotide sequence ID" value="NC_017464.1"/>
</dbReference>
<feature type="active site" evidence="5">
    <location>
        <position position="112"/>
    </location>
</feature>
<feature type="binding site" evidence="6">
    <location>
        <position position="249"/>
    </location>
    <ligand>
        <name>Mg(2+)</name>
        <dbReference type="ChEBI" id="CHEBI:18420"/>
        <label>1</label>
    </ligand>
</feature>
<comment type="similarity">
    <text evidence="1">Belongs to the DNA repair enzymes AP/ExoA family.</text>
</comment>
<dbReference type="Gene3D" id="3.60.10.10">
    <property type="entry name" value="Endonuclease/exonuclease/phosphatase"/>
    <property type="match status" value="1"/>
</dbReference>
<dbReference type="eggNOG" id="COG0708">
    <property type="taxonomic scope" value="Bacteria"/>
</dbReference>
<dbReference type="NCBIfam" id="TIGR00633">
    <property type="entry name" value="xth"/>
    <property type="match status" value="1"/>
</dbReference>
<feature type="site" description="Interaction with DNA substrate" evidence="7">
    <location>
        <position position="249"/>
    </location>
</feature>
<dbReference type="PROSITE" id="PS51435">
    <property type="entry name" value="AP_NUCLEASE_F1_4"/>
    <property type="match status" value="1"/>
</dbReference>
<comment type="cofactor">
    <cofactor evidence="6">
        <name>Mg(2+)</name>
        <dbReference type="ChEBI" id="CHEBI:18420"/>
    </cofactor>
    <cofactor evidence="6">
        <name>Mn(2+)</name>
        <dbReference type="ChEBI" id="CHEBI:29035"/>
    </cofactor>
    <text evidence="6">Probably binds two magnesium or manganese ions per subunit.</text>
</comment>
<dbReference type="InterPro" id="IPR005135">
    <property type="entry name" value="Endo/exonuclease/phosphatase"/>
</dbReference>
<dbReference type="GO" id="GO:0008311">
    <property type="term" value="F:double-stranded DNA 3'-5' DNA exonuclease activity"/>
    <property type="evidence" value="ECO:0007669"/>
    <property type="project" value="TreeGrafter"/>
</dbReference>
<dbReference type="PROSITE" id="PS00726">
    <property type="entry name" value="AP_NUCLEASE_F1_1"/>
    <property type="match status" value="1"/>
</dbReference>
<feature type="binding site" evidence="6">
    <location>
        <position position="152"/>
    </location>
    <ligand>
        <name>Mg(2+)</name>
        <dbReference type="ChEBI" id="CHEBI:18420"/>
        <label>1</label>
    </ligand>
</feature>
<evidence type="ECO:0000256" key="6">
    <source>
        <dbReference type="PIRSR" id="PIRSR604808-2"/>
    </source>
</evidence>
<dbReference type="KEGG" id="ial:IALB_0513"/>
<dbReference type="NCBIfam" id="TIGR00195">
    <property type="entry name" value="exoDNase_III"/>
    <property type="match status" value="1"/>
</dbReference>
<dbReference type="GO" id="GO:0006284">
    <property type="term" value="P:base-excision repair"/>
    <property type="evidence" value="ECO:0007669"/>
    <property type="project" value="TreeGrafter"/>
</dbReference>
<evidence type="ECO:0000256" key="2">
    <source>
        <dbReference type="ARBA" id="ARBA00022723"/>
    </source>
</evidence>
<protein>
    <submittedName>
        <fullName evidence="9">Exodeoxyribonuclease III</fullName>
    </submittedName>
</protein>
<dbReference type="GO" id="GO:0003677">
    <property type="term" value="F:DNA binding"/>
    <property type="evidence" value="ECO:0007669"/>
    <property type="project" value="InterPro"/>
</dbReference>
<dbReference type="GO" id="GO:0046872">
    <property type="term" value="F:metal ion binding"/>
    <property type="evidence" value="ECO:0007669"/>
    <property type="project" value="UniProtKB-KW"/>
</dbReference>
<evidence type="ECO:0000313" key="9">
    <source>
        <dbReference type="EMBL" id="AFH48225.1"/>
    </source>
</evidence>
<dbReference type="GO" id="GO:0003906">
    <property type="term" value="F:DNA-(apurinic or apyrimidinic site) endonuclease activity"/>
    <property type="evidence" value="ECO:0007669"/>
    <property type="project" value="TreeGrafter"/>
</dbReference>
<evidence type="ECO:0000256" key="7">
    <source>
        <dbReference type="PIRSR" id="PIRSR604808-3"/>
    </source>
</evidence>
<proteinExistence type="inferred from homology"/>
<dbReference type="HOGENOM" id="CLU_027539_3_1_10"/>
<evidence type="ECO:0000256" key="4">
    <source>
        <dbReference type="ARBA" id="ARBA00022842"/>
    </source>
</evidence>
<dbReference type="STRING" id="945713.IALB_0513"/>
<dbReference type="InterPro" id="IPR004808">
    <property type="entry name" value="AP_endonuc_1"/>
</dbReference>
<organism evidence="9 10">
    <name type="scientific">Ignavibacterium album (strain DSM 19864 / JCM 16511 / NBRC 101810 / Mat9-16)</name>
    <dbReference type="NCBI Taxonomy" id="945713"/>
    <lineage>
        <taxon>Bacteria</taxon>
        <taxon>Pseudomonadati</taxon>
        <taxon>Ignavibacteriota</taxon>
        <taxon>Ignavibacteria</taxon>
        <taxon>Ignavibacteriales</taxon>
        <taxon>Ignavibacteriaceae</taxon>
        <taxon>Ignavibacterium</taxon>
    </lineage>
</organism>
<dbReference type="InterPro" id="IPR036691">
    <property type="entry name" value="Endo/exonu/phosph_ase_sf"/>
</dbReference>
<dbReference type="Pfam" id="PF03372">
    <property type="entry name" value="Exo_endo_phos"/>
    <property type="match status" value="1"/>
</dbReference>
<feature type="active site" description="Proton donor/acceptor" evidence="5">
    <location>
        <position position="152"/>
    </location>
</feature>
<dbReference type="Proteomes" id="UP000007394">
    <property type="component" value="Chromosome"/>
</dbReference>
<feature type="binding site" evidence="6">
    <location>
        <position position="10"/>
    </location>
    <ligand>
        <name>Mg(2+)</name>
        <dbReference type="ChEBI" id="CHEBI:18420"/>
        <label>1</label>
    </ligand>
</feature>
<evidence type="ECO:0000256" key="3">
    <source>
        <dbReference type="ARBA" id="ARBA00022801"/>
    </source>
</evidence>
<accession>I0AGW8</accession>
<dbReference type="EMBL" id="CP003418">
    <property type="protein sequence ID" value="AFH48225.1"/>
    <property type="molecule type" value="Genomic_DNA"/>
</dbReference>
<dbReference type="InterPro" id="IPR020847">
    <property type="entry name" value="AP_endonuclease_F1_BS"/>
</dbReference>
<keyword evidence="6" id="KW-0464">Manganese</keyword>
<feature type="binding site" evidence="6">
    <location>
        <position position="38"/>
    </location>
    <ligand>
        <name>Mg(2+)</name>
        <dbReference type="ChEBI" id="CHEBI:18420"/>
        <label>1</label>
    </ligand>
</feature>
<reference evidence="9 10" key="1">
    <citation type="journal article" date="2012" name="Front. Microbiol.">
        <title>Complete genome of Ignavibacterium album, a metabolically versatile, flagellated, facultative anaerobe from the phylum Chlorobi.</title>
        <authorList>
            <person name="Liu Z."/>
            <person name="Frigaard N.-U."/>
            <person name="Vogl K."/>
            <person name="Iino T."/>
            <person name="Ohkuma M."/>
            <person name="Overmann J."/>
            <person name="Bryant D.A."/>
        </authorList>
    </citation>
    <scope>NUCLEOTIDE SEQUENCE [LARGE SCALE GENOMIC DNA]</scope>
    <source>
        <strain evidence="10">DSM 19864 / JCM 16511 / NBRC 101810 / Mat9-16</strain>
    </source>
</reference>
<dbReference type="OrthoDB" id="9803914at2"/>
<keyword evidence="3" id="KW-0378">Hydrolase</keyword>
<evidence type="ECO:0000259" key="8">
    <source>
        <dbReference type="Pfam" id="PF03372"/>
    </source>
</evidence>
<feature type="site" description="Transition state stabilizer" evidence="7">
    <location>
        <position position="154"/>
    </location>
</feature>
<feature type="binding site" evidence="6">
    <location>
        <position position="154"/>
    </location>
    <ligand>
        <name>Mg(2+)</name>
        <dbReference type="ChEBI" id="CHEBI:18420"/>
        <label>1</label>
    </ligand>
</feature>
<dbReference type="SUPFAM" id="SSF56219">
    <property type="entry name" value="DNase I-like"/>
    <property type="match status" value="1"/>
</dbReference>
<gene>
    <name evidence="9" type="primary">xthA</name>
    <name evidence="9" type="ordered locus">IALB_0513</name>
</gene>
<dbReference type="GO" id="GO:0008081">
    <property type="term" value="F:phosphoric diester hydrolase activity"/>
    <property type="evidence" value="ECO:0007669"/>
    <property type="project" value="TreeGrafter"/>
</dbReference>
<dbReference type="FunFam" id="3.60.10.10:FF:000026">
    <property type="entry name" value="Exodeoxyribonuclease III"/>
    <property type="match status" value="1"/>
</dbReference>
<evidence type="ECO:0000313" key="10">
    <source>
        <dbReference type="Proteomes" id="UP000007394"/>
    </source>
</evidence>